<feature type="binding site" evidence="9">
    <location>
        <begin position="11"/>
        <end position="13"/>
    </location>
    <ligand>
        <name>substrate</name>
    </ligand>
</feature>
<reference evidence="12" key="1">
    <citation type="submission" date="2018-02" db="EMBL/GenBank/DDBJ databases">
        <authorList>
            <person name="Hausmann B."/>
        </authorList>
    </citation>
    <scope>NUCLEOTIDE SEQUENCE [LARGE SCALE GENOMIC DNA]</scope>
    <source>
        <strain evidence="12">Peat soil MAG SbF1</strain>
    </source>
</reference>
<keyword evidence="6 9" id="KW-0963">Cytoplasm</keyword>
<protein>
    <recommendedName>
        <fullName evidence="4 9">Triosephosphate isomerase</fullName>
        <shortName evidence="9">TIM</shortName>
        <shortName evidence="9">TPI</shortName>
        <ecNumber evidence="3 9">5.3.1.1</ecNumber>
    </recommendedName>
    <alternativeName>
        <fullName evidence="9">Triose-phosphate isomerase</fullName>
    </alternativeName>
</protein>
<dbReference type="EMBL" id="OMOF01000778">
    <property type="protein sequence ID" value="SPF54780.1"/>
    <property type="molecule type" value="Genomic_DNA"/>
</dbReference>
<dbReference type="GO" id="GO:0006094">
    <property type="term" value="P:gluconeogenesis"/>
    <property type="evidence" value="ECO:0007669"/>
    <property type="project" value="UniProtKB-UniRule"/>
</dbReference>
<evidence type="ECO:0000256" key="7">
    <source>
        <dbReference type="ARBA" id="ARBA00023152"/>
    </source>
</evidence>
<dbReference type="GO" id="GO:0019563">
    <property type="term" value="P:glycerol catabolic process"/>
    <property type="evidence" value="ECO:0007669"/>
    <property type="project" value="TreeGrafter"/>
</dbReference>
<dbReference type="InterPro" id="IPR022896">
    <property type="entry name" value="TrioseP_Isoase_bac/euk"/>
</dbReference>
<dbReference type="Proteomes" id="UP000238916">
    <property type="component" value="Unassembled WGS sequence"/>
</dbReference>
<dbReference type="GO" id="GO:0005829">
    <property type="term" value="C:cytosol"/>
    <property type="evidence" value="ECO:0007669"/>
    <property type="project" value="TreeGrafter"/>
</dbReference>
<proteinExistence type="inferred from homology"/>
<dbReference type="HAMAP" id="MF_00147_B">
    <property type="entry name" value="TIM_B"/>
    <property type="match status" value="1"/>
</dbReference>
<comment type="function">
    <text evidence="9">Involved in the gluconeogenesis. Catalyzes stereospecifically the conversion of dihydroxyacetone phosphate (DHAP) to D-glyceraldehyde-3-phosphate (G3P).</text>
</comment>
<dbReference type="PANTHER" id="PTHR21139:SF42">
    <property type="entry name" value="TRIOSEPHOSPHATE ISOMERASE"/>
    <property type="match status" value="1"/>
</dbReference>
<name>A0A2U3LS93_9FIRM</name>
<feature type="active site" description="Electrophile" evidence="9">
    <location>
        <position position="97"/>
    </location>
</feature>
<evidence type="ECO:0000313" key="12">
    <source>
        <dbReference type="Proteomes" id="UP000238916"/>
    </source>
</evidence>
<feature type="binding site" evidence="9">
    <location>
        <position position="175"/>
    </location>
    <ligand>
        <name>substrate</name>
    </ligand>
</feature>
<dbReference type="Pfam" id="PF00121">
    <property type="entry name" value="TIM"/>
    <property type="match status" value="1"/>
</dbReference>
<dbReference type="OrthoDB" id="9809429at2"/>
<dbReference type="PROSITE" id="PS00171">
    <property type="entry name" value="TIM_1"/>
    <property type="match status" value="1"/>
</dbReference>
<feature type="binding site" evidence="9">
    <location>
        <begin position="235"/>
        <end position="236"/>
    </location>
    <ligand>
        <name>substrate</name>
    </ligand>
</feature>
<keyword evidence="5 9" id="KW-0312">Gluconeogenesis</keyword>
<dbReference type="InterPro" id="IPR013785">
    <property type="entry name" value="Aldolase_TIM"/>
</dbReference>
<evidence type="ECO:0000256" key="6">
    <source>
        <dbReference type="ARBA" id="ARBA00022490"/>
    </source>
</evidence>
<dbReference type="EC" id="5.3.1.1" evidence="3 9"/>
<dbReference type="GO" id="GO:0006096">
    <property type="term" value="P:glycolytic process"/>
    <property type="evidence" value="ECO:0007669"/>
    <property type="project" value="UniProtKB-UniRule"/>
</dbReference>
<dbReference type="GO" id="GO:0046166">
    <property type="term" value="P:glyceraldehyde-3-phosphate biosynthetic process"/>
    <property type="evidence" value="ECO:0007669"/>
    <property type="project" value="TreeGrafter"/>
</dbReference>
<feature type="binding site" evidence="9">
    <location>
        <position position="214"/>
    </location>
    <ligand>
        <name>substrate</name>
    </ligand>
</feature>
<comment type="similarity">
    <text evidence="2 9 10">Belongs to the triosephosphate isomerase family.</text>
</comment>
<keyword evidence="7 9" id="KW-0324">Glycolysis</keyword>
<evidence type="ECO:0000256" key="5">
    <source>
        <dbReference type="ARBA" id="ARBA00022432"/>
    </source>
</evidence>
<evidence type="ECO:0000256" key="8">
    <source>
        <dbReference type="ARBA" id="ARBA00023235"/>
    </source>
</evidence>
<evidence type="ECO:0000256" key="2">
    <source>
        <dbReference type="ARBA" id="ARBA00007422"/>
    </source>
</evidence>
<organism evidence="11 12">
    <name type="scientific">Candidatus Desulfosporosinus infrequens</name>
    <dbReference type="NCBI Taxonomy" id="2043169"/>
    <lineage>
        <taxon>Bacteria</taxon>
        <taxon>Bacillati</taxon>
        <taxon>Bacillota</taxon>
        <taxon>Clostridia</taxon>
        <taxon>Eubacteriales</taxon>
        <taxon>Desulfitobacteriaceae</taxon>
        <taxon>Desulfosporosinus</taxon>
    </lineage>
</organism>
<dbReference type="InterPro" id="IPR000652">
    <property type="entry name" value="Triosephosphate_isomerase"/>
</dbReference>
<dbReference type="AlphaFoldDB" id="A0A2U3LS93"/>
<evidence type="ECO:0000313" key="11">
    <source>
        <dbReference type="EMBL" id="SPF54780.1"/>
    </source>
</evidence>
<accession>A0A2U3LS93</accession>
<keyword evidence="8 9" id="KW-0413">Isomerase</keyword>
<comment type="subunit">
    <text evidence="9 10">Homodimer.</text>
</comment>
<comment type="catalytic activity">
    <reaction evidence="9 10">
        <text>D-glyceraldehyde 3-phosphate = dihydroxyacetone phosphate</text>
        <dbReference type="Rhea" id="RHEA:18585"/>
        <dbReference type="ChEBI" id="CHEBI:57642"/>
        <dbReference type="ChEBI" id="CHEBI:59776"/>
        <dbReference type="EC" id="5.3.1.1"/>
    </reaction>
</comment>
<dbReference type="UniPathway" id="UPA00138"/>
<comment type="pathway">
    <text evidence="1 9 10">Carbohydrate degradation; glycolysis; D-glyceraldehyde 3-phosphate from glycerone phosphate: step 1/1.</text>
</comment>
<sequence length="261" mass="28036">MAKRRPVIAGNWKMFKTVSEAENYAVSFLEEVKDVTELDIILCAPFTALYPLKNELEESVVHLGAQNMSWADQGAYTGEISAQMLLDVACTYVILGHSERRELFGETDQEIAKKVKKALAAGLTPILCVGENLNVREEGKAAERVQGQVTLALSSLSTEELSRMVIAYEPIWAIGTGKTASSKDAQEMCAAIRNTLTDLMGLNAEKVPILYGGSVKAENIAELLNEPDVDGALVGGASLDPLSFAKLVHNAAAVVARVVGI</sequence>
<dbReference type="CDD" id="cd00311">
    <property type="entry name" value="TIM"/>
    <property type="match status" value="1"/>
</dbReference>
<dbReference type="InterPro" id="IPR020861">
    <property type="entry name" value="Triosephosphate_isomerase_AS"/>
</dbReference>
<dbReference type="GO" id="GO:0004807">
    <property type="term" value="F:triose-phosphate isomerase activity"/>
    <property type="evidence" value="ECO:0007669"/>
    <property type="project" value="UniProtKB-UniRule"/>
</dbReference>
<comment type="pathway">
    <text evidence="9 10">Carbohydrate biosynthesis; gluconeogenesis.</text>
</comment>
<comment type="subcellular location">
    <subcellularLocation>
        <location evidence="9 10">Cytoplasm</location>
    </subcellularLocation>
</comment>
<dbReference type="PANTHER" id="PTHR21139">
    <property type="entry name" value="TRIOSEPHOSPHATE ISOMERASE"/>
    <property type="match status" value="1"/>
</dbReference>
<gene>
    <name evidence="9 11" type="primary">tpiA</name>
    <name evidence="11" type="ORF">SBF1_80021</name>
</gene>
<dbReference type="FunFam" id="3.20.20.70:FF:000016">
    <property type="entry name" value="Triosephosphate isomerase"/>
    <property type="match status" value="1"/>
</dbReference>
<evidence type="ECO:0000256" key="3">
    <source>
        <dbReference type="ARBA" id="ARBA00011940"/>
    </source>
</evidence>
<evidence type="ECO:0000256" key="9">
    <source>
        <dbReference type="HAMAP-Rule" id="MF_00147"/>
    </source>
</evidence>
<dbReference type="SUPFAM" id="SSF51351">
    <property type="entry name" value="Triosephosphate isomerase (TIM)"/>
    <property type="match status" value="1"/>
</dbReference>
<dbReference type="PROSITE" id="PS51440">
    <property type="entry name" value="TIM_2"/>
    <property type="match status" value="1"/>
</dbReference>
<evidence type="ECO:0000256" key="4">
    <source>
        <dbReference type="ARBA" id="ARBA00019397"/>
    </source>
</evidence>
<dbReference type="UniPathway" id="UPA00109">
    <property type="reaction ID" value="UER00189"/>
</dbReference>
<evidence type="ECO:0000256" key="1">
    <source>
        <dbReference type="ARBA" id="ARBA00004680"/>
    </source>
</evidence>
<feature type="active site" description="Proton acceptor" evidence="9">
    <location>
        <position position="169"/>
    </location>
</feature>
<dbReference type="InterPro" id="IPR035990">
    <property type="entry name" value="TIM_sf"/>
</dbReference>
<dbReference type="NCBIfam" id="TIGR00419">
    <property type="entry name" value="tim"/>
    <property type="match status" value="1"/>
</dbReference>
<dbReference type="Gene3D" id="3.20.20.70">
    <property type="entry name" value="Aldolase class I"/>
    <property type="match status" value="1"/>
</dbReference>
<evidence type="ECO:0000256" key="10">
    <source>
        <dbReference type="RuleBase" id="RU363013"/>
    </source>
</evidence>